<keyword evidence="3" id="KW-1133">Transmembrane helix</keyword>
<proteinExistence type="inferred from homology"/>
<dbReference type="AlphaFoldDB" id="A0A3N1MC89"/>
<keyword evidence="1 2" id="KW-0808">Transferase</keyword>
<dbReference type="Gene3D" id="1.20.120.1760">
    <property type="match status" value="1"/>
</dbReference>
<sequence length="385" mass="41648">MAVGGATGTAGAPPPARIIGAGPVLLWGITSAERLRRSLARAGVREVAPEQGGDPAGPVILVRADWVFDDVLIQRLVKQPGTLLVADSGQAVAAHATAGQAGEALQALTTGAAAARTGAAALRRVNSAELAGAYDQALRKRQPPYLLRLTEAGLPAIERRMFAGSYKGVTDLVTKYVWPRPAQMVTKWCAVAGITPNQVTAVSLLLVFAAFALFWKGYFWWGLAAAWPMTFLDTVDGKLARVTLTSSKFGNIFDHGIDLIHPPFWWWAWMVGLAHVGMPLAQFDLVLAVIAGGYVLQRIGEAVFITAFGMQMHIWRRFDSRFRLITARRNPNLILLTVAMIFGRPDLGILAVAVWTALSLAVHAAQIVQGWFARRRGPLESWLSQ</sequence>
<dbReference type="InterPro" id="IPR000462">
    <property type="entry name" value="CDP-OH_P_trans"/>
</dbReference>
<evidence type="ECO:0000313" key="5">
    <source>
        <dbReference type="Proteomes" id="UP000278222"/>
    </source>
</evidence>
<comment type="caution">
    <text evidence="4">The sequence shown here is derived from an EMBL/GenBank/DDBJ whole genome shotgun (WGS) entry which is preliminary data.</text>
</comment>
<dbReference type="RefSeq" id="WP_123689620.1">
    <property type="nucleotide sequence ID" value="NZ_AP019700.1"/>
</dbReference>
<organism evidence="4 5">
    <name type="scientific">Stella humosa</name>
    <dbReference type="NCBI Taxonomy" id="94"/>
    <lineage>
        <taxon>Bacteria</taxon>
        <taxon>Pseudomonadati</taxon>
        <taxon>Pseudomonadota</taxon>
        <taxon>Alphaproteobacteria</taxon>
        <taxon>Rhodospirillales</taxon>
        <taxon>Stellaceae</taxon>
        <taxon>Stella</taxon>
    </lineage>
</organism>
<gene>
    <name evidence="4" type="ORF">EDC65_2123</name>
</gene>
<dbReference type="InterPro" id="IPR043130">
    <property type="entry name" value="CDP-OH_PTrfase_TM_dom"/>
</dbReference>
<keyword evidence="3" id="KW-0472">Membrane</keyword>
<dbReference type="InterPro" id="IPR048254">
    <property type="entry name" value="CDP_ALCOHOL_P_TRANSF_CS"/>
</dbReference>
<comment type="similarity">
    <text evidence="2">Belongs to the CDP-alcohol phosphatidyltransferase class-I family.</text>
</comment>
<feature type="transmembrane region" description="Helical" evidence="3">
    <location>
        <begin position="199"/>
        <end position="221"/>
    </location>
</feature>
<dbReference type="Pfam" id="PF01066">
    <property type="entry name" value="CDP-OH_P_transf"/>
    <property type="match status" value="1"/>
</dbReference>
<evidence type="ECO:0000256" key="3">
    <source>
        <dbReference type="SAM" id="Phobius"/>
    </source>
</evidence>
<dbReference type="GO" id="GO:0016020">
    <property type="term" value="C:membrane"/>
    <property type="evidence" value="ECO:0007669"/>
    <property type="project" value="InterPro"/>
</dbReference>
<dbReference type="EMBL" id="RJKX01000013">
    <property type="protein sequence ID" value="ROQ00327.1"/>
    <property type="molecule type" value="Genomic_DNA"/>
</dbReference>
<dbReference type="Proteomes" id="UP000278222">
    <property type="component" value="Unassembled WGS sequence"/>
</dbReference>
<protein>
    <submittedName>
        <fullName evidence="4">Phosphatidylglycerophosphate synthase</fullName>
    </submittedName>
</protein>
<reference evidence="4 5" key="1">
    <citation type="submission" date="2018-11" db="EMBL/GenBank/DDBJ databases">
        <title>Genomic Encyclopedia of Type Strains, Phase IV (KMG-IV): sequencing the most valuable type-strain genomes for metagenomic binning, comparative biology and taxonomic classification.</title>
        <authorList>
            <person name="Goeker M."/>
        </authorList>
    </citation>
    <scope>NUCLEOTIDE SEQUENCE [LARGE SCALE GENOMIC DNA]</scope>
    <source>
        <strain evidence="4 5">DSM 5900</strain>
    </source>
</reference>
<evidence type="ECO:0000256" key="1">
    <source>
        <dbReference type="ARBA" id="ARBA00022679"/>
    </source>
</evidence>
<dbReference type="PROSITE" id="PS00379">
    <property type="entry name" value="CDP_ALCOHOL_P_TRANSF"/>
    <property type="match status" value="1"/>
</dbReference>
<keyword evidence="3" id="KW-0812">Transmembrane</keyword>
<evidence type="ECO:0000313" key="4">
    <source>
        <dbReference type="EMBL" id="ROQ00327.1"/>
    </source>
</evidence>
<dbReference type="OrthoDB" id="8541463at2"/>
<keyword evidence="5" id="KW-1185">Reference proteome</keyword>
<dbReference type="GO" id="GO:0008654">
    <property type="term" value="P:phospholipid biosynthetic process"/>
    <property type="evidence" value="ECO:0007669"/>
    <property type="project" value="InterPro"/>
</dbReference>
<name>A0A3N1MC89_9PROT</name>
<evidence type="ECO:0000256" key="2">
    <source>
        <dbReference type="RuleBase" id="RU003750"/>
    </source>
</evidence>
<dbReference type="GO" id="GO:0016780">
    <property type="term" value="F:phosphotransferase activity, for other substituted phosphate groups"/>
    <property type="evidence" value="ECO:0007669"/>
    <property type="project" value="InterPro"/>
</dbReference>
<accession>A0A3N1MC89</accession>